<reference evidence="2" key="1">
    <citation type="journal article" date="2019" name="Int. J. Syst. Evol. Microbiol.">
        <title>The Global Catalogue of Microorganisms (GCM) 10K type strain sequencing project: providing services to taxonomists for standard genome sequencing and annotation.</title>
        <authorList>
            <consortium name="The Broad Institute Genomics Platform"/>
            <consortium name="The Broad Institute Genome Sequencing Center for Infectious Disease"/>
            <person name="Wu L."/>
            <person name="Ma J."/>
        </authorList>
    </citation>
    <scope>NUCLEOTIDE SEQUENCE [LARGE SCALE GENOMIC DNA]</scope>
    <source>
        <strain evidence="2">JCM 4586</strain>
    </source>
</reference>
<dbReference type="RefSeq" id="WP_229898882.1">
    <property type="nucleotide sequence ID" value="NZ_BMUT01000002.1"/>
</dbReference>
<dbReference type="EMBL" id="BMUT01000002">
    <property type="protein sequence ID" value="GGX70355.1"/>
    <property type="molecule type" value="Genomic_DNA"/>
</dbReference>
<gene>
    <name evidence="1" type="ORF">GCM10010324_14250</name>
</gene>
<name>A0ABQ2Y8T3_9ACTN</name>
<sequence length="135" mass="14978">MRNFIRRWFRRERQISAPEPPPAPEPRIAERPSCRVYVWATAHGIDLRPRSPLGACTCSGQEHQQPLPGIGTFVVDTRDGVVGQVMRNAGPQLLLRTLSGGKEWEAEADAVRPVSEAELLRAKVQAANSASRWGK</sequence>
<proteinExistence type="predicted"/>
<protein>
    <submittedName>
        <fullName evidence="1">Uncharacterized protein</fullName>
    </submittedName>
</protein>
<evidence type="ECO:0000313" key="2">
    <source>
        <dbReference type="Proteomes" id="UP000659223"/>
    </source>
</evidence>
<organism evidence="1 2">
    <name type="scientific">Streptomyces hiroshimensis</name>
    <dbReference type="NCBI Taxonomy" id="66424"/>
    <lineage>
        <taxon>Bacteria</taxon>
        <taxon>Bacillati</taxon>
        <taxon>Actinomycetota</taxon>
        <taxon>Actinomycetes</taxon>
        <taxon>Kitasatosporales</taxon>
        <taxon>Streptomycetaceae</taxon>
        <taxon>Streptomyces</taxon>
    </lineage>
</organism>
<comment type="caution">
    <text evidence="1">The sequence shown here is derived from an EMBL/GenBank/DDBJ whole genome shotgun (WGS) entry which is preliminary data.</text>
</comment>
<evidence type="ECO:0000313" key="1">
    <source>
        <dbReference type="EMBL" id="GGX70355.1"/>
    </source>
</evidence>
<accession>A0ABQ2Y8T3</accession>
<dbReference type="Proteomes" id="UP000659223">
    <property type="component" value="Unassembled WGS sequence"/>
</dbReference>
<keyword evidence="2" id="KW-1185">Reference proteome</keyword>